<keyword evidence="3" id="KW-0812">Transmembrane</keyword>
<gene>
    <name evidence="4" type="ORF">KCX74_14690</name>
</gene>
<dbReference type="Proteomes" id="UP000675284">
    <property type="component" value="Unassembled WGS sequence"/>
</dbReference>
<dbReference type="RefSeq" id="WP_026681745.1">
    <property type="nucleotide sequence ID" value="NZ_BAAACY010000137.1"/>
</dbReference>
<keyword evidence="2" id="KW-0813">Transport</keyword>
<feature type="transmembrane region" description="Helical" evidence="3">
    <location>
        <begin position="73"/>
        <end position="92"/>
    </location>
</feature>
<evidence type="ECO:0000256" key="2">
    <source>
        <dbReference type="ARBA" id="ARBA00023065"/>
    </source>
</evidence>
<dbReference type="InterPro" id="IPR038662">
    <property type="entry name" value="ATP_synth_F0_csu_sf"/>
</dbReference>
<feature type="transmembrane region" description="Helical" evidence="3">
    <location>
        <begin position="43"/>
        <end position="61"/>
    </location>
</feature>
<dbReference type="Gene3D" id="1.20.20.10">
    <property type="entry name" value="F1F0 ATP synthase subunit C"/>
    <property type="match status" value="1"/>
</dbReference>
<comment type="caution">
    <text evidence="4">The sequence shown here is derived from an EMBL/GenBank/DDBJ whole genome shotgun (WGS) entry which is preliminary data.</text>
</comment>
<name>A0A941ICA3_9BACI</name>
<reference evidence="4" key="1">
    <citation type="submission" date="2021-04" db="EMBL/GenBank/DDBJ databases">
        <title>Isolation and polyphasic classification of algal microorganism.</title>
        <authorList>
            <person name="Wang S."/>
        </authorList>
    </citation>
    <scope>NUCLEOTIDE SEQUENCE</scope>
    <source>
        <strain evidence="4">720a</strain>
    </source>
</reference>
<keyword evidence="3" id="KW-1133">Transmembrane helix</keyword>
<dbReference type="AlphaFoldDB" id="A0A941ICA3"/>
<evidence type="ECO:0000256" key="3">
    <source>
        <dbReference type="SAM" id="Phobius"/>
    </source>
</evidence>
<dbReference type="SUPFAM" id="SSF81333">
    <property type="entry name" value="F1F0 ATP synthase subunit C"/>
    <property type="match status" value="1"/>
</dbReference>
<evidence type="ECO:0000256" key="1">
    <source>
        <dbReference type="ARBA" id="ARBA00022781"/>
    </source>
</evidence>
<feature type="transmembrane region" description="Helical" evidence="3">
    <location>
        <begin position="113"/>
        <end position="133"/>
    </location>
</feature>
<dbReference type="GO" id="GO:1902600">
    <property type="term" value="P:proton transmembrane transport"/>
    <property type="evidence" value="ECO:0007669"/>
    <property type="project" value="UniProtKB-KW"/>
</dbReference>
<accession>A0A941ICA3</accession>
<dbReference type="InterPro" id="IPR035921">
    <property type="entry name" value="F/V-ATP_Csub_sf"/>
</dbReference>
<feature type="transmembrane region" description="Helical" evidence="3">
    <location>
        <begin position="6"/>
        <end position="23"/>
    </location>
</feature>
<evidence type="ECO:0000313" key="4">
    <source>
        <dbReference type="EMBL" id="MBR7797281.1"/>
    </source>
</evidence>
<keyword evidence="5" id="KW-1185">Reference proteome</keyword>
<sequence length="134" mass="14911">MIPYVFVAAAAFAVFPILILFKINVEKLKKDPRQQGKVQTNMMLGVAISEAIPIILIIYGFSKLAPVSDVSTLYVPGIIIVFFMLFAAFFIFMQRKVDVEENSKSAVNNFSMISLMLTMAIPLISVISLFLMVP</sequence>
<proteinExistence type="predicted"/>
<dbReference type="EMBL" id="JAGSOT010000049">
    <property type="protein sequence ID" value="MBR7797281.1"/>
    <property type="molecule type" value="Genomic_DNA"/>
</dbReference>
<keyword evidence="1" id="KW-0375">Hydrogen ion transport</keyword>
<keyword evidence="3" id="KW-0472">Membrane</keyword>
<evidence type="ECO:0000313" key="5">
    <source>
        <dbReference type="Proteomes" id="UP000675284"/>
    </source>
</evidence>
<keyword evidence="2" id="KW-0406">Ion transport</keyword>
<protein>
    <submittedName>
        <fullName evidence="4">Uncharacterized protein</fullName>
    </submittedName>
</protein>
<organism evidence="4 5">
    <name type="scientific">Virgibacillus salarius</name>
    <dbReference type="NCBI Taxonomy" id="447199"/>
    <lineage>
        <taxon>Bacteria</taxon>
        <taxon>Bacillati</taxon>
        <taxon>Bacillota</taxon>
        <taxon>Bacilli</taxon>
        <taxon>Bacillales</taxon>
        <taxon>Bacillaceae</taxon>
        <taxon>Virgibacillus</taxon>
    </lineage>
</organism>